<organism evidence="2 3">
    <name type="scientific">Saccharothrix lopnurensis</name>
    <dbReference type="NCBI Taxonomy" id="1670621"/>
    <lineage>
        <taxon>Bacteria</taxon>
        <taxon>Bacillati</taxon>
        <taxon>Actinomycetota</taxon>
        <taxon>Actinomycetes</taxon>
        <taxon>Pseudonocardiales</taxon>
        <taxon>Pseudonocardiaceae</taxon>
        <taxon>Saccharothrix</taxon>
    </lineage>
</organism>
<dbReference type="SUPFAM" id="SSF52540">
    <property type="entry name" value="P-loop containing nucleoside triphosphate hydrolases"/>
    <property type="match status" value="1"/>
</dbReference>
<feature type="domain" description="NB-ARC" evidence="1">
    <location>
        <begin position="78"/>
        <end position="221"/>
    </location>
</feature>
<evidence type="ECO:0000313" key="3">
    <source>
        <dbReference type="Proteomes" id="UP001596220"/>
    </source>
</evidence>
<dbReference type="InterPro" id="IPR027417">
    <property type="entry name" value="P-loop_NTPase"/>
</dbReference>
<dbReference type="PANTHER" id="PTHR46082">
    <property type="entry name" value="ATP/GTP-BINDING PROTEIN-RELATED"/>
    <property type="match status" value="1"/>
</dbReference>
<dbReference type="SUPFAM" id="SSF48452">
    <property type="entry name" value="TPR-like"/>
    <property type="match status" value="1"/>
</dbReference>
<name>A0ABW1PHP3_9PSEU</name>
<protein>
    <submittedName>
        <fullName evidence="2">FxSxx-COOH system tetratricopeptide repeat protein</fullName>
    </submittedName>
</protein>
<dbReference type="Pfam" id="PF13374">
    <property type="entry name" value="TPR_10"/>
    <property type="match status" value="5"/>
</dbReference>
<comment type="caution">
    <text evidence="2">The sequence shown here is derived from an EMBL/GenBank/DDBJ whole genome shotgun (WGS) entry which is preliminary data.</text>
</comment>
<keyword evidence="3" id="KW-1185">Reference proteome</keyword>
<dbReference type="PRINTS" id="PR00364">
    <property type="entry name" value="DISEASERSIST"/>
</dbReference>
<dbReference type="Proteomes" id="UP001596220">
    <property type="component" value="Unassembled WGS sequence"/>
</dbReference>
<sequence length="811" mass="87121">MDLDATASGYAVVVQAGRDATVAVHQGDRARVAWPVRVGVPPSPADHHQARRAYALLVDGLASGRAVVVVGAPQRAGVVVSGMGGVGKSQLAARHAWSVWADPVVDVAVWVSVLSRDAIVTAYADAATRVLVQQDPQIADRPPEQAAARFREWLASTSRRWLIVLDDVQDPAHLRGLDPPPSAGGQVVVTSRRRDTAAGRGGHRVIELDVFTRDEAVTYLAQSLAGTTDGGDQDRLADLAEELGWLPLALSQVSAYLGDQPLLTITAYRLMLADRRRTLAELTPPEHALPEHQRTIAATWSLSIDRADHLDDPSQPRGAGLARPLLEVAALLDPNGIPLDLFTAQPVLDYLTTLARRRVYHDDVHDGLTRLHRFNLITLTPDRPARAVAVHALVQRAVRDALSPDHLHTLAHTTADTLLAIWPDVDTVHPDLGQALRSNTTTLHTHTTPALLTPALHDVLERAGKSLGGSGQVHAAITYWHNLYGHINSQLGPDHPDTLNTRSKLAYWRGEAGDQAGAVAGVEALLADRLRVLGPDHPDTLNTRGKLAYWRGAAGDPGNAVAGFKALLTDHLRVMGPDHPDTLDTRSKLASWRGSAGDQAGAVAGFEALLADRLRVLGPDHPDTLNTRGSLAYTRGEADDPGSAVAELEALLSDRLRVLGPDHPDSLHTRIDLAYWRVEAGDPGSAVAELEALLADRLRVLGPDHPDTLITRGILAHSRGEAGDPVGAVAGFKALLPDHLRVMGPDHPVTLSTRANLTRWRGEAGDPGSAVAELEALLADRLRALGPDHPSTIITRNKLTHWQEMVKRHSN</sequence>
<dbReference type="EMBL" id="JBHSQO010000071">
    <property type="protein sequence ID" value="MFC6094694.1"/>
    <property type="molecule type" value="Genomic_DNA"/>
</dbReference>
<dbReference type="NCBIfam" id="NF040586">
    <property type="entry name" value="FxSxx_TPR"/>
    <property type="match status" value="1"/>
</dbReference>
<evidence type="ECO:0000313" key="2">
    <source>
        <dbReference type="EMBL" id="MFC6094694.1"/>
    </source>
</evidence>
<dbReference type="RefSeq" id="WP_380643193.1">
    <property type="nucleotide sequence ID" value="NZ_JBHSQO010000071.1"/>
</dbReference>
<evidence type="ECO:0000259" key="1">
    <source>
        <dbReference type="Pfam" id="PF00931"/>
    </source>
</evidence>
<gene>
    <name evidence="2" type="primary">fxsT</name>
    <name evidence="2" type="ORF">ACFP3R_35970</name>
</gene>
<dbReference type="Gene3D" id="1.25.40.10">
    <property type="entry name" value="Tetratricopeptide repeat domain"/>
    <property type="match status" value="2"/>
</dbReference>
<dbReference type="PANTHER" id="PTHR46082:SF6">
    <property type="entry name" value="AAA+ ATPASE DOMAIN-CONTAINING PROTEIN-RELATED"/>
    <property type="match status" value="1"/>
</dbReference>
<dbReference type="InterPro" id="IPR002182">
    <property type="entry name" value="NB-ARC"/>
</dbReference>
<dbReference type="InterPro" id="IPR053137">
    <property type="entry name" value="NLR-like"/>
</dbReference>
<reference evidence="3" key="1">
    <citation type="journal article" date="2019" name="Int. J. Syst. Evol. Microbiol.">
        <title>The Global Catalogue of Microorganisms (GCM) 10K type strain sequencing project: providing services to taxonomists for standard genome sequencing and annotation.</title>
        <authorList>
            <consortium name="The Broad Institute Genomics Platform"/>
            <consortium name="The Broad Institute Genome Sequencing Center for Infectious Disease"/>
            <person name="Wu L."/>
            <person name="Ma J."/>
        </authorList>
    </citation>
    <scope>NUCLEOTIDE SEQUENCE [LARGE SCALE GENOMIC DNA]</scope>
    <source>
        <strain evidence="3">CGMCC 4.7246</strain>
    </source>
</reference>
<dbReference type="InterPro" id="IPR011990">
    <property type="entry name" value="TPR-like_helical_dom_sf"/>
</dbReference>
<accession>A0ABW1PHP3</accession>
<proteinExistence type="predicted"/>
<dbReference type="Gene3D" id="3.40.50.300">
    <property type="entry name" value="P-loop containing nucleotide triphosphate hydrolases"/>
    <property type="match status" value="1"/>
</dbReference>
<dbReference type="Pfam" id="PF00931">
    <property type="entry name" value="NB-ARC"/>
    <property type="match status" value="1"/>
</dbReference>